<accession>A0A4Z1KNA5</accession>
<feature type="compositionally biased region" description="Basic and acidic residues" evidence="1">
    <location>
        <begin position="332"/>
        <end position="352"/>
    </location>
</feature>
<dbReference type="Pfam" id="PF25534">
    <property type="entry name" value="DUF7918"/>
    <property type="match status" value="1"/>
</dbReference>
<evidence type="ECO:0000256" key="1">
    <source>
        <dbReference type="SAM" id="MobiDB-lite"/>
    </source>
</evidence>
<name>A0A4Z1KNA5_9HELO</name>
<protein>
    <recommendedName>
        <fullName evidence="2">DUF7918 domain-containing protein</fullName>
    </recommendedName>
</protein>
<keyword evidence="4" id="KW-1185">Reference proteome</keyword>
<dbReference type="PANTHER" id="PTHR36223">
    <property type="entry name" value="BETA-LACTAMASE-TYPE TRANSPEPTIDASE FOLD DOMAIN CONTAINING PROTEIN"/>
    <property type="match status" value="1"/>
</dbReference>
<evidence type="ECO:0000259" key="2">
    <source>
        <dbReference type="Pfam" id="PF25534"/>
    </source>
</evidence>
<feature type="region of interest" description="Disordered" evidence="1">
    <location>
        <begin position="281"/>
        <end position="352"/>
    </location>
</feature>
<dbReference type="AlphaFoldDB" id="A0A4Z1KNA5"/>
<feature type="compositionally biased region" description="Low complexity" evidence="1">
    <location>
        <begin position="281"/>
        <end position="290"/>
    </location>
</feature>
<dbReference type="PANTHER" id="PTHR36223:SF1">
    <property type="entry name" value="TRANSCRIPTION ELONGATION FACTOR EAF N-TERMINAL DOMAIN-CONTAINING PROTEIN"/>
    <property type="match status" value="1"/>
</dbReference>
<dbReference type="InterPro" id="IPR057678">
    <property type="entry name" value="DUF7918"/>
</dbReference>
<sequence length="352" mass="39433">MSRRKDFLDLSLPKGVHSPPVPGITTQIISQDKKAFPSYPSPDKEAIVEGDELSEYFSVRTVTIYIAVTNNTPFSIHLRVDRPYPVKMDCSKLQFEIFIDGKFVWDAWCHKPRYQENGNVWEEIIGGLKLGKGRSCEIKDFKFMGLKTNEESMSYTAIQRIGESMAKIGKIEIKVYRTTYGKKGGDVKNSKKGFLTKKNREVPEKALKGEAKSHGWMKGERQSEEMCGERPTNMVNFQSSFFASYIAQKVCAAQANEEESIANLNTLDTEALKSLHIIEYTPDSSRSSSPESEDQTSRGLSAAQAKQVEDLLKSFRKSAGGGGGSSSRKAIKREDELGGRKKIKREEKPESS</sequence>
<proteinExistence type="predicted"/>
<evidence type="ECO:0000313" key="3">
    <source>
        <dbReference type="EMBL" id="TGO87593.1"/>
    </source>
</evidence>
<dbReference type="Proteomes" id="UP000297280">
    <property type="component" value="Unassembled WGS sequence"/>
</dbReference>
<organism evidence="3 4">
    <name type="scientific">Botrytis porri</name>
    <dbReference type="NCBI Taxonomy" id="87229"/>
    <lineage>
        <taxon>Eukaryota</taxon>
        <taxon>Fungi</taxon>
        <taxon>Dikarya</taxon>
        <taxon>Ascomycota</taxon>
        <taxon>Pezizomycotina</taxon>
        <taxon>Leotiomycetes</taxon>
        <taxon>Helotiales</taxon>
        <taxon>Sclerotiniaceae</taxon>
        <taxon>Botrytis</taxon>
    </lineage>
</organism>
<feature type="domain" description="DUF7918" evidence="2">
    <location>
        <begin position="47"/>
        <end position="223"/>
    </location>
</feature>
<gene>
    <name evidence="3" type="ORF">BPOR_0216g00030</name>
</gene>
<dbReference type="EMBL" id="PQXO01000216">
    <property type="protein sequence ID" value="TGO87593.1"/>
    <property type="molecule type" value="Genomic_DNA"/>
</dbReference>
<comment type="caution">
    <text evidence="3">The sequence shown here is derived from an EMBL/GenBank/DDBJ whole genome shotgun (WGS) entry which is preliminary data.</text>
</comment>
<reference evidence="3 4" key="1">
    <citation type="submission" date="2017-12" db="EMBL/GenBank/DDBJ databases">
        <title>Comparative genomics of Botrytis spp.</title>
        <authorList>
            <person name="Valero-Jimenez C.A."/>
            <person name="Tapia P."/>
            <person name="Veloso J."/>
            <person name="Silva-Moreno E."/>
            <person name="Staats M."/>
            <person name="Valdes J.H."/>
            <person name="Van Kan J.A.L."/>
        </authorList>
    </citation>
    <scope>NUCLEOTIDE SEQUENCE [LARGE SCALE GENOMIC DNA]</scope>
    <source>
        <strain evidence="3 4">MUCL3349</strain>
    </source>
</reference>
<evidence type="ECO:0000313" key="4">
    <source>
        <dbReference type="Proteomes" id="UP000297280"/>
    </source>
</evidence>